<dbReference type="PANTHER" id="PTHR24209:SF37">
    <property type="entry name" value="LIM ZINC-BINDING DOMAIN-CONTAINING PROTEIN"/>
    <property type="match status" value="1"/>
</dbReference>
<keyword evidence="1 6" id="KW-0479">Metal-binding</keyword>
<accession>A0AAW2X8T0</accession>
<dbReference type="GO" id="GO:0016787">
    <property type="term" value="F:hydrolase activity"/>
    <property type="evidence" value="ECO:0007669"/>
    <property type="project" value="UniProtKB-ARBA"/>
</dbReference>
<feature type="region of interest" description="Disordered" evidence="7">
    <location>
        <begin position="469"/>
        <end position="493"/>
    </location>
</feature>
<dbReference type="InterPro" id="IPR001781">
    <property type="entry name" value="Znf_LIM"/>
</dbReference>
<dbReference type="PROSITE" id="PS00478">
    <property type="entry name" value="LIM_DOMAIN_1"/>
    <property type="match status" value="1"/>
</dbReference>
<dbReference type="InterPro" id="IPR045218">
    <property type="entry name" value="DA1-like"/>
</dbReference>
<dbReference type="AlphaFoldDB" id="A0AAW2X8T0"/>
<protein>
    <submittedName>
        <fullName evidence="9">Protein DA1-related 1</fullName>
    </submittedName>
</protein>
<feature type="compositionally biased region" description="Pro residues" evidence="7">
    <location>
        <begin position="107"/>
        <end position="149"/>
    </location>
</feature>
<dbReference type="GO" id="GO:0046872">
    <property type="term" value="F:metal ion binding"/>
    <property type="evidence" value="ECO:0007669"/>
    <property type="project" value="UniProtKB-KW"/>
</dbReference>
<dbReference type="EMBL" id="JACGWN010000005">
    <property type="protein sequence ID" value="KAL0450249.1"/>
    <property type="molecule type" value="Genomic_DNA"/>
</dbReference>
<name>A0AAW2X8T0_9LAMI</name>
<reference evidence="9" key="2">
    <citation type="journal article" date="2024" name="Plant">
        <title>Genomic evolution and insights into agronomic trait innovations of Sesamum species.</title>
        <authorList>
            <person name="Miao H."/>
            <person name="Wang L."/>
            <person name="Qu L."/>
            <person name="Liu H."/>
            <person name="Sun Y."/>
            <person name="Le M."/>
            <person name="Wang Q."/>
            <person name="Wei S."/>
            <person name="Zheng Y."/>
            <person name="Lin W."/>
            <person name="Duan Y."/>
            <person name="Cao H."/>
            <person name="Xiong S."/>
            <person name="Wang X."/>
            <person name="Wei L."/>
            <person name="Li C."/>
            <person name="Ma Q."/>
            <person name="Ju M."/>
            <person name="Zhao R."/>
            <person name="Li G."/>
            <person name="Mu C."/>
            <person name="Tian Q."/>
            <person name="Mei H."/>
            <person name="Zhang T."/>
            <person name="Gao T."/>
            <person name="Zhang H."/>
        </authorList>
    </citation>
    <scope>NUCLEOTIDE SEQUENCE</scope>
    <source>
        <strain evidence="9">KEN1</strain>
    </source>
</reference>
<dbReference type="SMART" id="SM00726">
    <property type="entry name" value="UIM"/>
    <property type="match status" value="2"/>
</dbReference>
<dbReference type="SMART" id="SM00132">
    <property type="entry name" value="LIM"/>
    <property type="match status" value="1"/>
</dbReference>
<evidence type="ECO:0000256" key="6">
    <source>
        <dbReference type="PROSITE-ProRule" id="PRU00125"/>
    </source>
</evidence>
<dbReference type="GO" id="GO:0140096">
    <property type="term" value="F:catalytic activity, acting on a protein"/>
    <property type="evidence" value="ECO:0007669"/>
    <property type="project" value="UniProtKB-ARBA"/>
</dbReference>
<dbReference type="Pfam" id="PF00412">
    <property type="entry name" value="LIM"/>
    <property type="match status" value="1"/>
</dbReference>
<evidence type="ECO:0000256" key="5">
    <source>
        <dbReference type="ARBA" id="ARBA00023038"/>
    </source>
</evidence>
<dbReference type="Pfam" id="PF23625">
    <property type="entry name" value="UIM_2"/>
    <property type="match status" value="2"/>
</dbReference>
<evidence type="ECO:0000256" key="4">
    <source>
        <dbReference type="ARBA" id="ARBA00022843"/>
    </source>
</evidence>
<dbReference type="GO" id="GO:0032875">
    <property type="term" value="P:regulation of DNA endoreduplication"/>
    <property type="evidence" value="ECO:0007669"/>
    <property type="project" value="UniProtKB-ARBA"/>
</dbReference>
<keyword evidence="4" id="KW-0832">Ubl conjugation</keyword>
<evidence type="ECO:0000256" key="2">
    <source>
        <dbReference type="ARBA" id="ARBA00022737"/>
    </source>
</evidence>
<keyword evidence="3 6" id="KW-0862">Zinc</keyword>
<dbReference type="InterPro" id="IPR022087">
    <property type="entry name" value="DA1-like_dom"/>
</dbReference>
<reference evidence="9" key="1">
    <citation type="submission" date="2020-06" db="EMBL/GenBank/DDBJ databases">
        <authorList>
            <person name="Li T."/>
            <person name="Hu X."/>
            <person name="Zhang T."/>
            <person name="Song X."/>
            <person name="Zhang H."/>
            <person name="Dai N."/>
            <person name="Sheng W."/>
            <person name="Hou X."/>
            <person name="Wei L."/>
        </authorList>
    </citation>
    <scope>NUCLEOTIDE SEQUENCE</scope>
    <source>
        <strain evidence="9">KEN1</strain>
        <tissue evidence="9">Leaf</tissue>
    </source>
</reference>
<feature type="region of interest" description="Disordered" evidence="7">
    <location>
        <begin position="101"/>
        <end position="151"/>
    </location>
</feature>
<organism evidence="9">
    <name type="scientific">Sesamum latifolium</name>
    <dbReference type="NCBI Taxonomy" id="2727402"/>
    <lineage>
        <taxon>Eukaryota</taxon>
        <taxon>Viridiplantae</taxon>
        <taxon>Streptophyta</taxon>
        <taxon>Embryophyta</taxon>
        <taxon>Tracheophyta</taxon>
        <taxon>Spermatophyta</taxon>
        <taxon>Magnoliopsida</taxon>
        <taxon>eudicotyledons</taxon>
        <taxon>Gunneridae</taxon>
        <taxon>Pentapetalae</taxon>
        <taxon>asterids</taxon>
        <taxon>lamiids</taxon>
        <taxon>Lamiales</taxon>
        <taxon>Pedaliaceae</taxon>
        <taxon>Sesamum</taxon>
    </lineage>
</organism>
<feature type="domain" description="LIM zinc-binding" evidence="8">
    <location>
        <begin position="171"/>
        <end position="231"/>
    </location>
</feature>
<dbReference type="PANTHER" id="PTHR24209">
    <property type="entry name" value="PROTEIN DA1-RELATED 2"/>
    <property type="match status" value="1"/>
</dbReference>
<keyword evidence="5 6" id="KW-0440">LIM domain</keyword>
<evidence type="ECO:0000256" key="7">
    <source>
        <dbReference type="SAM" id="MobiDB-lite"/>
    </source>
</evidence>
<dbReference type="Pfam" id="PF12315">
    <property type="entry name" value="DA1-like"/>
    <property type="match status" value="1"/>
</dbReference>
<dbReference type="PROSITE" id="PS50023">
    <property type="entry name" value="LIM_DOMAIN_2"/>
    <property type="match status" value="1"/>
</dbReference>
<dbReference type="CDD" id="cd09396">
    <property type="entry name" value="LIM_DA1"/>
    <property type="match status" value="1"/>
</dbReference>
<sequence length="547" mass="61243">MDTVPTQEQIANCIMGWLTKILKGSSHKISKGQYHGKYEDDTIWEGPPTSADQLSDFDKEELDRAIALSIAEQDDKGKKVVDDDSQLDEDEQLAKALQESWNVDSPPQSPPSQSPPPSSPPPPQSPPPPPPRSPPPPPSPPPRSSPPRSPRYDYGSFLPPYPFFYPSSTYRICAGCNSEIGHGRYLSCMGAVWHPECFRCHACNQPISDYEFSMSDNRPYHKACYKDLHHPKCDVCKNFRYLIFHLCRSPQMLLDLLNTEHILSGIRSTALHTSMMEHLAAAAVKEWSRCQILILDDGRKLCLECLDSSIMDTHECQPLYLEIQEFYEGLNMKVEQQIPLLLVERQALNEAMEGEKNGHHHMPETRGLCLSEEQTVSTILRRPRIGGYRILDMFTEPCRLVRHCEVTAILILYGLPRLLTGSILAHEMMHAWLRLKGYPSLSPEVEEGICQVLAHMWLDSEIVAGSGSNVASTSSSSSSSTPSSSGSSKKGKRSEFEKKLGDFFKHQIESDTSAAYGGGFREGNKAVLKYGLKRTLDHIRLTGTFPC</sequence>
<dbReference type="Gene3D" id="2.10.110.10">
    <property type="entry name" value="Cysteine Rich Protein"/>
    <property type="match status" value="1"/>
</dbReference>
<evidence type="ECO:0000259" key="8">
    <source>
        <dbReference type="PROSITE" id="PS50023"/>
    </source>
</evidence>
<feature type="region of interest" description="Disordered" evidence="7">
    <location>
        <begin position="30"/>
        <end position="56"/>
    </location>
</feature>
<evidence type="ECO:0000256" key="1">
    <source>
        <dbReference type="ARBA" id="ARBA00022723"/>
    </source>
</evidence>
<keyword evidence="2" id="KW-0677">Repeat</keyword>
<dbReference type="FunFam" id="2.10.110.10:FF:000078">
    <property type="entry name" value="Protein DA1-related 1"/>
    <property type="match status" value="1"/>
</dbReference>
<dbReference type="InterPro" id="IPR003903">
    <property type="entry name" value="UIM_dom"/>
</dbReference>
<evidence type="ECO:0000313" key="9">
    <source>
        <dbReference type="EMBL" id="KAL0450249.1"/>
    </source>
</evidence>
<evidence type="ECO:0000256" key="3">
    <source>
        <dbReference type="ARBA" id="ARBA00022833"/>
    </source>
</evidence>
<dbReference type="GO" id="GO:0043130">
    <property type="term" value="F:ubiquitin binding"/>
    <property type="evidence" value="ECO:0007669"/>
    <property type="project" value="UniProtKB-ARBA"/>
</dbReference>
<proteinExistence type="predicted"/>
<feature type="compositionally biased region" description="Low complexity" evidence="7">
    <location>
        <begin position="469"/>
        <end position="488"/>
    </location>
</feature>
<dbReference type="SUPFAM" id="SSF57716">
    <property type="entry name" value="Glucocorticoid receptor-like (DNA-binding domain)"/>
    <property type="match status" value="2"/>
</dbReference>
<comment type="caution">
    <text evidence="9">The sequence shown here is derived from an EMBL/GenBank/DDBJ whole genome shotgun (WGS) entry which is preliminary data.</text>
</comment>
<gene>
    <name evidence="9" type="ORF">Slati_1581300</name>
</gene>